<dbReference type="InterPro" id="IPR005148">
    <property type="entry name" value="Arg-tRNA-synth_N"/>
</dbReference>
<dbReference type="EMBL" id="BBXV01000013">
    <property type="protein sequence ID" value="GAQ17280.1"/>
    <property type="molecule type" value="Genomic_DNA"/>
</dbReference>
<dbReference type="GO" id="GO:0006420">
    <property type="term" value="P:arginyl-tRNA aminoacylation"/>
    <property type="evidence" value="ECO:0007669"/>
    <property type="project" value="UniProtKB-UniRule"/>
</dbReference>
<evidence type="ECO:0000256" key="1">
    <source>
        <dbReference type="ARBA" id="ARBA00004496"/>
    </source>
</evidence>
<evidence type="ECO:0000259" key="14">
    <source>
        <dbReference type="SMART" id="SM01016"/>
    </source>
</evidence>
<comment type="catalytic activity">
    <reaction evidence="10 11">
        <text>tRNA(Arg) + L-arginine + ATP = L-arginyl-tRNA(Arg) + AMP + diphosphate</text>
        <dbReference type="Rhea" id="RHEA:20301"/>
        <dbReference type="Rhea" id="RHEA-COMP:9658"/>
        <dbReference type="Rhea" id="RHEA-COMP:9673"/>
        <dbReference type="ChEBI" id="CHEBI:30616"/>
        <dbReference type="ChEBI" id="CHEBI:32682"/>
        <dbReference type="ChEBI" id="CHEBI:33019"/>
        <dbReference type="ChEBI" id="CHEBI:78442"/>
        <dbReference type="ChEBI" id="CHEBI:78513"/>
        <dbReference type="ChEBI" id="CHEBI:456215"/>
        <dbReference type="EC" id="6.1.1.19"/>
    </reaction>
</comment>
<dbReference type="PRINTS" id="PR01038">
    <property type="entry name" value="TRNASYNTHARG"/>
</dbReference>
<dbReference type="GO" id="GO:0005737">
    <property type="term" value="C:cytoplasm"/>
    <property type="evidence" value="ECO:0007669"/>
    <property type="project" value="UniProtKB-SubCell"/>
</dbReference>
<dbReference type="PANTHER" id="PTHR11956:SF5">
    <property type="entry name" value="ARGININE--TRNA LIGASE, CYTOPLASMIC"/>
    <property type="match status" value="1"/>
</dbReference>
<evidence type="ECO:0000313" key="16">
    <source>
        <dbReference type="Proteomes" id="UP000052946"/>
    </source>
</evidence>
<comment type="caution">
    <text evidence="15">The sequence shown here is derived from an EMBL/GenBank/DDBJ whole genome shotgun (WGS) entry which is preliminary data.</text>
</comment>
<dbReference type="PANTHER" id="PTHR11956">
    <property type="entry name" value="ARGINYL-TRNA SYNTHETASE"/>
    <property type="match status" value="1"/>
</dbReference>
<evidence type="ECO:0000256" key="4">
    <source>
        <dbReference type="ARBA" id="ARBA00022490"/>
    </source>
</evidence>
<dbReference type="InterPro" id="IPR035684">
    <property type="entry name" value="ArgRS_core"/>
</dbReference>
<organism evidence="15 16">
    <name type="scientific">Oceanobacillus picturae</name>
    <dbReference type="NCBI Taxonomy" id="171693"/>
    <lineage>
        <taxon>Bacteria</taxon>
        <taxon>Bacillati</taxon>
        <taxon>Bacillota</taxon>
        <taxon>Bacilli</taxon>
        <taxon>Bacillales</taxon>
        <taxon>Bacillaceae</taxon>
        <taxon>Oceanobacillus</taxon>
    </lineage>
</organism>
<dbReference type="OrthoDB" id="9805987at2"/>
<dbReference type="RefSeq" id="WP_058949738.1">
    <property type="nucleotide sequence ID" value="NZ_BBXV01000013.1"/>
</dbReference>
<comment type="subcellular location">
    <subcellularLocation>
        <location evidence="1 11">Cytoplasm</location>
    </subcellularLocation>
</comment>
<evidence type="ECO:0000256" key="9">
    <source>
        <dbReference type="ARBA" id="ARBA00023146"/>
    </source>
</evidence>
<keyword evidence="6 11" id="KW-0547">Nucleotide-binding</keyword>
<evidence type="ECO:0000256" key="2">
    <source>
        <dbReference type="ARBA" id="ARBA00005594"/>
    </source>
</evidence>
<dbReference type="InterPro" id="IPR008909">
    <property type="entry name" value="DALR_anticod-bd"/>
</dbReference>
<dbReference type="SUPFAM" id="SSF47323">
    <property type="entry name" value="Anticodon-binding domain of a subclass of class I aminoacyl-tRNA synthetases"/>
    <property type="match status" value="1"/>
</dbReference>
<gene>
    <name evidence="11" type="primary">argS</name>
    <name evidence="15" type="ORF">OPHB3_1205</name>
</gene>
<sequence length="563" mass="64141">MKGKQLFAKKIAESTVGVLTEDEVLKKIEFSKYQEQGDLAFPCFELAKVYKKNPASIATELATKIKSSYFCKVVSEGPYVNCFLNKKRVSMEVLADIQTKKETYGSLSKGQGEKVTIDFSSPNIAKPFSMGHLRSTVIGNAYANILEKCGYKAIRINHLGDWGTQFGKLISAYHRWGNEQVVRKDPIKELLKLYIRFHEEAEMDSRLEEEGRLWFRKLEQGDKKALELWQWFREVSLEEFKGIYKLLNVTFDSYNGEAFYNDKMEETIQLLKREGLLSTSQGAEVVPLEEHNLPPCLIQKSDGATLYATRDLTAAIYRHKKYQFAKSVYVVGQEQSLHFQQIFLVLRKLGFNWASQLEHLPFGFILQNGKKMSTRKGKVVLLENVLREAIAMAEKSIEEKNPTLQNKSKVAHDVGIGAIIFQDLKTDPQHSVEFSLEAMLRFEGATGPYVQYTHARACSILRKSNCYKGSESLDGLSDEPSWSVVKKLMDFPSKVQESYEQAKPSEIATYLLSLCREFNKYYAHCKILHEDNKLASRLALVECTAIVIKEGLRLLGMQAPSEM</sequence>
<dbReference type="Gene3D" id="3.30.1360.70">
    <property type="entry name" value="Arginyl tRNA synthetase N-terminal domain"/>
    <property type="match status" value="1"/>
</dbReference>
<dbReference type="SUPFAM" id="SSF52374">
    <property type="entry name" value="Nucleotidylyl transferase"/>
    <property type="match status" value="1"/>
</dbReference>
<dbReference type="CDD" id="cd00671">
    <property type="entry name" value="ArgRS_core"/>
    <property type="match status" value="1"/>
</dbReference>
<dbReference type="FunFam" id="3.40.50.620:FF:000116">
    <property type="entry name" value="Arginine--tRNA ligase"/>
    <property type="match status" value="1"/>
</dbReference>
<dbReference type="Gene3D" id="1.10.730.10">
    <property type="entry name" value="Isoleucyl-tRNA Synthetase, Domain 1"/>
    <property type="match status" value="1"/>
</dbReference>
<protein>
    <recommendedName>
        <fullName evidence="11">Arginine--tRNA ligase</fullName>
        <ecNumber evidence="11">6.1.1.19</ecNumber>
    </recommendedName>
    <alternativeName>
        <fullName evidence="11">Arginyl-tRNA synthetase</fullName>
        <shortName evidence="11">ArgRS</shortName>
    </alternativeName>
</protein>
<evidence type="ECO:0000313" key="15">
    <source>
        <dbReference type="EMBL" id="GAQ17280.1"/>
    </source>
</evidence>
<feature type="short sequence motif" description="'HIGH' region" evidence="11">
    <location>
        <begin position="122"/>
        <end position="132"/>
    </location>
</feature>
<evidence type="ECO:0000259" key="13">
    <source>
        <dbReference type="SMART" id="SM00836"/>
    </source>
</evidence>
<evidence type="ECO:0000256" key="7">
    <source>
        <dbReference type="ARBA" id="ARBA00022840"/>
    </source>
</evidence>
<dbReference type="CDD" id="cd07956">
    <property type="entry name" value="Anticodon_Ia_Arg"/>
    <property type="match status" value="1"/>
</dbReference>
<dbReference type="Pfam" id="PF05746">
    <property type="entry name" value="DALR_1"/>
    <property type="match status" value="1"/>
</dbReference>
<dbReference type="Pfam" id="PF03485">
    <property type="entry name" value="Arg_tRNA_synt_N"/>
    <property type="match status" value="1"/>
</dbReference>
<dbReference type="SMART" id="SM01016">
    <property type="entry name" value="Arg_tRNA_synt_N"/>
    <property type="match status" value="1"/>
</dbReference>
<dbReference type="InterPro" id="IPR001278">
    <property type="entry name" value="Arg-tRNA-ligase"/>
</dbReference>
<keyword evidence="8 11" id="KW-0648">Protein biosynthesis</keyword>
<proteinExistence type="inferred from homology"/>
<dbReference type="GO" id="GO:0005524">
    <property type="term" value="F:ATP binding"/>
    <property type="evidence" value="ECO:0007669"/>
    <property type="project" value="UniProtKB-UniRule"/>
</dbReference>
<reference evidence="16" key="1">
    <citation type="submission" date="2015-07" db="EMBL/GenBank/DDBJ databases">
        <title>Draft Genome Sequence of Oceanobacillus picturae Heshi-B3 that Was Isolated from Fermented Rice Bran with Aging Salted Mackerel, Which Was Named Heshiko as Traditional Fermented Seafood in Japan.</title>
        <authorList>
            <person name="Akuzawa S."/>
            <person name="Nakagawa J."/>
            <person name="Kanekatsu T."/>
            <person name="Kanesaki Y."/>
            <person name="Suzuki T."/>
        </authorList>
    </citation>
    <scope>NUCLEOTIDE SEQUENCE [LARGE SCALE GENOMIC DNA]</scope>
    <source>
        <strain evidence="16">Heshi-B3</strain>
    </source>
</reference>
<dbReference type="FunFam" id="1.10.730.10:FF:000006">
    <property type="entry name" value="Arginyl-tRNA synthetase 2, mitochondrial"/>
    <property type="match status" value="1"/>
</dbReference>
<dbReference type="Proteomes" id="UP000052946">
    <property type="component" value="Unassembled WGS sequence"/>
</dbReference>
<name>A0A0U9H5I5_9BACI</name>
<accession>A0A0U9H5I5</accession>
<feature type="domain" description="DALR anticodon binding" evidence="13">
    <location>
        <begin position="450"/>
        <end position="563"/>
    </location>
</feature>
<keyword evidence="4 11" id="KW-0963">Cytoplasm</keyword>
<reference evidence="15 16" key="2">
    <citation type="journal article" date="2016" name="Genome Announc.">
        <title>Draft Genome Sequence of Oceanobacillus picturae Heshi-B3, Isolated from Fermented Rice Bran in a Traditional Japanese Seafood Dish.</title>
        <authorList>
            <person name="Akuzawa S."/>
            <person name="Nagaoka J."/>
            <person name="Kanekatsu M."/>
            <person name="Kanesaki Y."/>
            <person name="Suzuki T."/>
        </authorList>
    </citation>
    <scope>NUCLEOTIDE SEQUENCE [LARGE SCALE GENOMIC DNA]</scope>
    <source>
        <strain evidence="15 16">Heshi-B3</strain>
    </source>
</reference>
<dbReference type="GO" id="GO:0004814">
    <property type="term" value="F:arginine-tRNA ligase activity"/>
    <property type="evidence" value="ECO:0007669"/>
    <property type="project" value="UniProtKB-UniRule"/>
</dbReference>
<evidence type="ECO:0000256" key="6">
    <source>
        <dbReference type="ARBA" id="ARBA00022741"/>
    </source>
</evidence>
<dbReference type="NCBIfam" id="TIGR00456">
    <property type="entry name" value="argS"/>
    <property type="match status" value="1"/>
</dbReference>
<keyword evidence="7 11" id="KW-0067">ATP-binding</keyword>
<evidence type="ECO:0000256" key="5">
    <source>
        <dbReference type="ARBA" id="ARBA00022598"/>
    </source>
</evidence>
<comment type="subunit">
    <text evidence="3 11">Monomer.</text>
</comment>
<dbReference type="InterPro" id="IPR036695">
    <property type="entry name" value="Arg-tRNA-synth_N_sf"/>
</dbReference>
<evidence type="ECO:0000256" key="8">
    <source>
        <dbReference type="ARBA" id="ARBA00022917"/>
    </source>
</evidence>
<dbReference type="SMART" id="SM00836">
    <property type="entry name" value="DALR_1"/>
    <property type="match status" value="1"/>
</dbReference>
<evidence type="ECO:0000256" key="12">
    <source>
        <dbReference type="RuleBase" id="RU363038"/>
    </source>
</evidence>
<dbReference type="HAMAP" id="MF_00123">
    <property type="entry name" value="Arg_tRNA_synth"/>
    <property type="match status" value="1"/>
</dbReference>
<feature type="domain" description="Arginyl tRNA synthetase N-terminal" evidence="14">
    <location>
        <begin position="5"/>
        <end position="84"/>
    </location>
</feature>
<keyword evidence="9 11" id="KW-0030">Aminoacyl-tRNA synthetase</keyword>
<keyword evidence="5 11" id="KW-0436">Ligase</keyword>
<dbReference type="InterPro" id="IPR014729">
    <property type="entry name" value="Rossmann-like_a/b/a_fold"/>
</dbReference>
<dbReference type="SUPFAM" id="SSF55190">
    <property type="entry name" value="Arginyl-tRNA synthetase (ArgRS), N-terminal 'additional' domain"/>
    <property type="match status" value="1"/>
</dbReference>
<evidence type="ECO:0000256" key="3">
    <source>
        <dbReference type="ARBA" id="ARBA00011245"/>
    </source>
</evidence>
<dbReference type="InterPro" id="IPR009080">
    <property type="entry name" value="tRNAsynth_Ia_anticodon-bd"/>
</dbReference>
<dbReference type="Pfam" id="PF00750">
    <property type="entry name" value="tRNA-synt_1d"/>
    <property type="match status" value="1"/>
</dbReference>
<dbReference type="Gene3D" id="3.40.50.620">
    <property type="entry name" value="HUPs"/>
    <property type="match status" value="1"/>
</dbReference>
<evidence type="ECO:0000256" key="10">
    <source>
        <dbReference type="ARBA" id="ARBA00049339"/>
    </source>
</evidence>
<comment type="similarity">
    <text evidence="2 11 12">Belongs to the class-I aminoacyl-tRNA synthetase family.</text>
</comment>
<dbReference type="AlphaFoldDB" id="A0A0U9H5I5"/>
<dbReference type="EC" id="6.1.1.19" evidence="11"/>
<evidence type="ECO:0000256" key="11">
    <source>
        <dbReference type="HAMAP-Rule" id="MF_00123"/>
    </source>
</evidence>